<evidence type="ECO:0000313" key="4">
    <source>
        <dbReference type="EMBL" id="XBT95093.1"/>
    </source>
</evidence>
<reference evidence="4" key="1">
    <citation type="submission" date="2024-06" db="EMBL/GenBank/DDBJ databases">
        <authorList>
            <person name="Li T."/>
            <person name="Gao R."/>
        </authorList>
    </citation>
    <scope>NUCLEOTIDE SEQUENCE</scope>
    <source>
        <strain evidence="4">ZPR3</strain>
        <plasmid evidence="4">unnamed1</plasmid>
    </source>
</reference>
<proteinExistence type="predicted"/>
<evidence type="ECO:0000256" key="1">
    <source>
        <dbReference type="ARBA" id="ARBA00023235"/>
    </source>
</evidence>
<dbReference type="InterPro" id="IPR014347">
    <property type="entry name" value="Tautomerase/MIF_sf"/>
</dbReference>
<name>A0AAU7RY68_9HYPH</name>
<dbReference type="GO" id="GO:0016862">
    <property type="term" value="F:intramolecular oxidoreductase activity, interconverting keto- and enol-groups"/>
    <property type="evidence" value="ECO:0007669"/>
    <property type="project" value="InterPro"/>
</dbReference>
<dbReference type="Gene3D" id="3.30.429.10">
    <property type="entry name" value="Macrophage Migration Inhibitory Factor"/>
    <property type="match status" value="1"/>
</dbReference>
<feature type="active site" description="Proton acceptor; via imino nitrogen" evidence="2">
    <location>
        <position position="2"/>
    </location>
</feature>
<protein>
    <submittedName>
        <fullName evidence="4">Tautomerase family protein</fullName>
    </submittedName>
</protein>
<feature type="domain" description="4-oxalocrotonate tautomerase-like" evidence="3">
    <location>
        <begin position="2"/>
        <end position="51"/>
    </location>
</feature>
<gene>
    <name evidence="4" type="ORF">ABM479_24360</name>
</gene>
<dbReference type="EMBL" id="CP157961">
    <property type="protein sequence ID" value="XBT95093.1"/>
    <property type="molecule type" value="Genomic_DNA"/>
</dbReference>
<dbReference type="PIRSF" id="PIRSF037799">
    <property type="entry name" value="Tautomer_YdcE_prd"/>
    <property type="match status" value="1"/>
</dbReference>
<dbReference type="AlphaFoldDB" id="A0AAU7RY68"/>
<evidence type="ECO:0000259" key="3">
    <source>
        <dbReference type="Pfam" id="PF01361"/>
    </source>
</evidence>
<geneLocation type="plasmid" evidence="4">
    <name>unnamed1</name>
</geneLocation>
<keyword evidence="1" id="KW-0413">Isomerase</keyword>
<keyword evidence="4" id="KW-0614">Plasmid</keyword>
<evidence type="ECO:0000256" key="2">
    <source>
        <dbReference type="PIRSR" id="PIRSR037799-1"/>
    </source>
</evidence>
<organism evidence="4">
    <name type="scientific">Rhizobium sp. ZPR3</name>
    <dbReference type="NCBI Taxonomy" id="3158967"/>
    <lineage>
        <taxon>Bacteria</taxon>
        <taxon>Pseudomonadati</taxon>
        <taxon>Pseudomonadota</taxon>
        <taxon>Alphaproteobacteria</taxon>
        <taxon>Hyphomicrobiales</taxon>
        <taxon>Rhizobiaceae</taxon>
        <taxon>Rhizobium/Agrobacterium group</taxon>
        <taxon>Rhizobium</taxon>
    </lineage>
</organism>
<dbReference type="SUPFAM" id="SSF55331">
    <property type="entry name" value="Tautomerase/MIF"/>
    <property type="match status" value="1"/>
</dbReference>
<dbReference type="InterPro" id="IPR017284">
    <property type="entry name" value="Tautomerase_PptA"/>
</dbReference>
<dbReference type="Pfam" id="PF01361">
    <property type="entry name" value="Tautomerase"/>
    <property type="match status" value="1"/>
</dbReference>
<sequence>MPHVVVKMLAGRPEAQKQALTAKLTEAVMSALGVEDASISIAIEDVTRADWTDNVYVPDIREKIDQLYKKPGYDPFA</sequence>
<dbReference type="InterPro" id="IPR004370">
    <property type="entry name" value="4-OT-like_dom"/>
</dbReference>
<dbReference type="RefSeq" id="WP_174182329.1">
    <property type="nucleotide sequence ID" value="NZ_CP157961.1"/>
</dbReference>
<accession>A0AAU7RY68</accession>
<dbReference type="GO" id="GO:0005737">
    <property type="term" value="C:cytoplasm"/>
    <property type="evidence" value="ECO:0007669"/>
    <property type="project" value="InterPro"/>
</dbReference>